<proteinExistence type="predicted"/>
<reference evidence="1 2" key="1">
    <citation type="journal article" date="2014" name="BMC Genomics">
        <title>Genome based analysis of type-I polyketide synthase and nonribosomal peptide synthetase gene clusters in seven strains of five representative Nocardia species.</title>
        <authorList>
            <person name="Komaki H."/>
            <person name="Ichikawa N."/>
            <person name="Hosoyama A."/>
            <person name="Takahashi-Nakaguchi A."/>
            <person name="Matsuzawa T."/>
            <person name="Suzuki K."/>
            <person name="Fujita N."/>
            <person name="Gonoi T."/>
        </authorList>
    </citation>
    <scope>NUCLEOTIDE SEQUENCE [LARGE SCALE GENOMIC DNA]</scope>
    <source>
        <strain evidence="1 2">NBRC 15531</strain>
    </source>
</reference>
<comment type="caution">
    <text evidence="1">The sequence shown here is derived from an EMBL/GenBank/DDBJ whole genome shotgun (WGS) entry which is preliminary data.</text>
</comment>
<organism evidence="1 2">
    <name type="scientific">Nocardia asteroides NBRC 15531</name>
    <dbReference type="NCBI Taxonomy" id="1110697"/>
    <lineage>
        <taxon>Bacteria</taxon>
        <taxon>Bacillati</taxon>
        <taxon>Actinomycetota</taxon>
        <taxon>Actinomycetes</taxon>
        <taxon>Mycobacteriales</taxon>
        <taxon>Nocardiaceae</taxon>
        <taxon>Nocardia</taxon>
    </lineage>
</organism>
<evidence type="ECO:0000313" key="2">
    <source>
        <dbReference type="Proteomes" id="UP000017048"/>
    </source>
</evidence>
<dbReference type="eggNOG" id="COG2251">
    <property type="taxonomic scope" value="Bacteria"/>
</dbReference>
<feature type="non-terminal residue" evidence="1">
    <location>
        <position position="141"/>
    </location>
</feature>
<dbReference type="EMBL" id="BAFO02000023">
    <property type="protein sequence ID" value="GAD84243.1"/>
    <property type="molecule type" value="Genomic_DNA"/>
</dbReference>
<protein>
    <submittedName>
        <fullName evidence="1">Uncharacterized protein</fullName>
    </submittedName>
</protein>
<keyword evidence="2" id="KW-1185">Reference proteome</keyword>
<accession>U5ECR9</accession>
<sequence length="141" mass="14425">MFVSGDRVVGAVGDLVRAADCEFALLRALDTAIGNLPGVPDAATPVVRAAEVAPELLRHFGDTLIRVASPETPGATPAERTLALATAAEQTLTALRANAAAVHGAVFFDGRFACGMDLLVRDPDTGQYTLHATTTAALAGA</sequence>
<gene>
    <name evidence="1" type="ORF">NCAST_23_00010</name>
</gene>
<dbReference type="AlphaFoldDB" id="U5ECR9"/>
<dbReference type="Proteomes" id="UP000017048">
    <property type="component" value="Unassembled WGS sequence"/>
</dbReference>
<evidence type="ECO:0000313" key="1">
    <source>
        <dbReference type="EMBL" id="GAD84243.1"/>
    </source>
</evidence>
<name>U5ECR9_NOCAS</name>